<dbReference type="AlphaFoldDB" id="B4VYI9"/>
<dbReference type="EMBL" id="DS989860">
    <property type="protein sequence ID" value="EDX73034.1"/>
    <property type="molecule type" value="Genomic_DNA"/>
</dbReference>
<gene>
    <name evidence="1" type="ORF">MC7420_2652</name>
</gene>
<sequence>MTAYHNCHWVSNYWQTVVETRHGASLLYSLHNKKNGMNRFDSLESFCHTTIKLSPVFA</sequence>
<evidence type="ECO:0000313" key="1">
    <source>
        <dbReference type="EMBL" id="EDX73034.1"/>
    </source>
</evidence>
<proteinExistence type="predicted"/>
<protein>
    <submittedName>
        <fullName evidence="1">Uncharacterized protein</fullName>
    </submittedName>
</protein>
<dbReference type="HOGENOM" id="CLU_2971602_0_0_3"/>
<dbReference type="Proteomes" id="UP000003835">
    <property type="component" value="Unassembled WGS sequence"/>
</dbReference>
<keyword evidence="2" id="KW-1185">Reference proteome</keyword>
<evidence type="ECO:0000313" key="2">
    <source>
        <dbReference type="Proteomes" id="UP000003835"/>
    </source>
</evidence>
<name>B4VYI9_9CYAN</name>
<reference evidence="1 2" key="1">
    <citation type="submission" date="2008-07" db="EMBL/GenBank/DDBJ databases">
        <authorList>
            <person name="Tandeau de Marsac N."/>
            <person name="Ferriera S."/>
            <person name="Johnson J."/>
            <person name="Kravitz S."/>
            <person name="Beeson K."/>
            <person name="Sutton G."/>
            <person name="Rogers Y.-H."/>
            <person name="Friedman R."/>
            <person name="Frazier M."/>
            <person name="Venter J.C."/>
        </authorList>
    </citation>
    <scope>NUCLEOTIDE SEQUENCE [LARGE SCALE GENOMIC DNA]</scope>
    <source>
        <strain evidence="1 2">PCC 7420</strain>
    </source>
</reference>
<accession>B4VYI9</accession>
<organism evidence="1 2">
    <name type="scientific">Coleofasciculus chthonoplastes PCC 7420</name>
    <dbReference type="NCBI Taxonomy" id="118168"/>
    <lineage>
        <taxon>Bacteria</taxon>
        <taxon>Bacillati</taxon>
        <taxon>Cyanobacteriota</taxon>
        <taxon>Cyanophyceae</taxon>
        <taxon>Coleofasciculales</taxon>
        <taxon>Coleofasciculaceae</taxon>
        <taxon>Coleofasciculus</taxon>
    </lineage>
</organism>